<reference evidence="15 16" key="1">
    <citation type="submission" date="2016-11" db="EMBL/GenBank/DDBJ databases">
        <authorList>
            <person name="Jaros S."/>
            <person name="Januszkiewicz K."/>
            <person name="Wedrychowicz H."/>
        </authorList>
    </citation>
    <scope>NUCLEOTIDE SEQUENCE [LARGE SCALE GENOMIC DNA]</scope>
    <source>
        <strain evidence="15 16">DSM 22153</strain>
    </source>
</reference>
<feature type="transmembrane region" description="Helical" evidence="10">
    <location>
        <begin position="573"/>
        <end position="591"/>
    </location>
</feature>
<keyword evidence="7" id="KW-0406">Ion transport</keyword>
<dbReference type="EMBL" id="FRBW01000001">
    <property type="protein sequence ID" value="SHL62584.1"/>
    <property type="molecule type" value="Genomic_DNA"/>
</dbReference>
<evidence type="ECO:0000256" key="8">
    <source>
        <dbReference type="ARBA" id="ARBA00023136"/>
    </source>
</evidence>
<evidence type="ECO:0000256" key="7">
    <source>
        <dbReference type="ARBA" id="ARBA00023065"/>
    </source>
</evidence>
<feature type="transmembrane region" description="Helical" evidence="10">
    <location>
        <begin position="502"/>
        <end position="523"/>
    </location>
</feature>
<feature type="transmembrane region" description="Helical" evidence="10">
    <location>
        <begin position="373"/>
        <end position="396"/>
    </location>
</feature>
<keyword evidence="6 10" id="KW-1133">Transmembrane helix</keyword>
<keyword evidence="3" id="KW-0050">Antiport</keyword>
<dbReference type="Pfam" id="PF20501">
    <property type="entry name" value="MbhE"/>
    <property type="match status" value="1"/>
</dbReference>
<evidence type="ECO:0000259" key="11">
    <source>
        <dbReference type="Pfam" id="PF00361"/>
    </source>
</evidence>
<evidence type="ECO:0000256" key="10">
    <source>
        <dbReference type="SAM" id="Phobius"/>
    </source>
</evidence>
<feature type="transmembrane region" description="Helical" evidence="10">
    <location>
        <begin position="211"/>
        <end position="236"/>
    </location>
</feature>
<dbReference type="PANTHER" id="PTHR43373">
    <property type="entry name" value="NA(+)/H(+) ANTIPORTER SUBUNIT"/>
    <property type="match status" value="1"/>
</dbReference>
<dbReference type="Proteomes" id="UP000186002">
    <property type="component" value="Unassembled WGS sequence"/>
</dbReference>
<accession>A0A1M7C5V3</accession>
<dbReference type="RefSeq" id="WP_073009733.1">
    <property type="nucleotide sequence ID" value="NZ_FRBW01000001.1"/>
</dbReference>
<keyword evidence="5 9" id="KW-0812">Transmembrane</keyword>
<evidence type="ECO:0000256" key="6">
    <source>
        <dbReference type="ARBA" id="ARBA00022989"/>
    </source>
</evidence>
<sequence length="794" mass="84603">MTTAAIDTTILAILAPFAAAAVAPIATKVLKHNAAWLLALVPAFIFFHFAGFVAAVSEGQTFVISREWAPSYGINLSFFVDGLSTLFALLISGIGTFIILYAGGYLKGHPQQGRFFSFLFLFMGAMMGLVTGNNLITLFIFWELTSITSFLLIGFDHLRAASRRAALQALVVTGGGGLALLAGFVLIIGVTKEIEMSVLLQNPDIIKNSGWYLPIFLLVLGGAFTKSAQFPFHFWLPNAMEAPTPVSAFLHSATMVKAGVYLLMRMHPLLGDTALWTTVLPLFGGVTLLVGTLLAVRQTDLKLMLAYTTVASLGLLVMLVGTSVEKALEGAVLYLLAHSLFKGALFMVAGTVDHEAGTRDITRLGGLKGAMPVTFTAACLAAFSMCGFFPFIGFIAKEVLYEGTLEAGSGALLITATAVLGNALMLVIAAAVAIKPFLGAKVETPKHAHEGPVMLFAGPVVLSLTGLVAAVMTHATGTLFIGPMLSSITGQPAETELHLIPAHIAAPLFVSLGTFALGILLYFQLNRLRDLISGILTAIGWGPDKGFDQFVAGLVSLSNGVTRFVQGGKMQTYMTLTFVATAVAVLLPRYVTGGWPEVPAMPDYTFYEWGILFIAAIGLVAVLVAKTRLTAIVSLGIQGFAVALIFMLFGAPDLSFTQFMVETLSVVILALVMTRLNLNPRDHRPFGASVISAIIAAGVGIGMGLTLMAVTQQPFDSRLSDFFAEFSRTVAHGRNIVNVIIVDFRGFDTLGEISVVVLTGLCVLALIRVRTKPEDRLTPRAGTEARNKKLEARR</sequence>
<keyword evidence="16" id="KW-1185">Reference proteome</keyword>
<dbReference type="InterPro" id="IPR050616">
    <property type="entry name" value="CPA3_Na-H_Antiporter_A"/>
</dbReference>
<dbReference type="PANTHER" id="PTHR43373:SF1">
    <property type="entry name" value="NA(+)_H(+) ANTIPORTER SUBUNIT A"/>
    <property type="match status" value="1"/>
</dbReference>
<feature type="domain" description="NADH-Ubiquinone oxidoreductase (complex I) chain 5 N-terminal" evidence="12">
    <location>
        <begin position="71"/>
        <end position="116"/>
    </location>
</feature>
<feature type="domain" description="MrpA C-terminal/MbhE" evidence="14">
    <location>
        <begin position="693"/>
        <end position="773"/>
    </location>
</feature>
<keyword evidence="8 10" id="KW-0472">Membrane</keyword>
<dbReference type="GO" id="GO:0015297">
    <property type="term" value="F:antiporter activity"/>
    <property type="evidence" value="ECO:0007669"/>
    <property type="project" value="UniProtKB-KW"/>
</dbReference>
<name>A0A1M7C5V3_9HYPH</name>
<dbReference type="OrthoDB" id="9811798at2"/>
<feature type="domain" description="NADH:quinone oxidoreductase/Mrp antiporter transmembrane" evidence="11">
    <location>
        <begin position="133"/>
        <end position="416"/>
    </location>
</feature>
<evidence type="ECO:0000256" key="3">
    <source>
        <dbReference type="ARBA" id="ARBA00022449"/>
    </source>
</evidence>
<evidence type="ECO:0000256" key="5">
    <source>
        <dbReference type="ARBA" id="ARBA00022692"/>
    </source>
</evidence>
<feature type="transmembrane region" description="Helical" evidence="10">
    <location>
        <begin position="167"/>
        <end position="191"/>
    </location>
</feature>
<evidence type="ECO:0000256" key="1">
    <source>
        <dbReference type="ARBA" id="ARBA00004651"/>
    </source>
</evidence>
<feature type="transmembrane region" description="Helical" evidence="10">
    <location>
        <begin position="273"/>
        <end position="296"/>
    </location>
</feature>
<feature type="transmembrane region" description="Helical" evidence="10">
    <location>
        <begin position="606"/>
        <end position="625"/>
    </location>
</feature>
<evidence type="ECO:0000259" key="13">
    <source>
        <dbReference type="Pfam" id="PF13244"/>
    </source>
</evidence>
<feature type="transmembrane region" description="Helical" evidence="10">
    <location>
        <begin position="455"/>
        <end position="482"/>
    </location>
</feature>
<feature type="transmembrane region" description="Helical" evidence="10">
    <location>
        <begin position="656"/>
        <end position="674"/>
    </location>
</feature>
<dbReference type="Pfam" id="PF13244">
    <property type="entry name" value="MbhD"/>
    <property type="match status" value="1"/>
</dbReference>
<feature type="transmembrane region" description="Helical" evidence="10">
    <location>
        <begin position="113"/>
        <end position="130"/>
    </location>
</feature>
<feature type="domain" description="MrpA C-terminal/MbhD" evidence="13">
    <location>
        <begin position="614"/>
        <end position="676"/>
    </location>
</feature>
<feature type="transmembrane region" description="Helical" evidence="10">
    <location>
        <begin position="303"/>
        <end position="320"/>
    </location>
</feature>
<dbReference type="AlphaFoldDB" id="A0A1M7C5V3"/>
<dbReference type="NCBIfam" id="NF009287">
    <property type="entry name" value="PRK12647.1"/>
    <property type="match status" value="1"/>
</dbReference>
<proteinExistence type="predicted"/>
<evidence type="ECO:0000256" key="4">
    <source>
        <dbReference type="ARBA" id="ARBA00022475"/>
    </source>
</evidence>
<feature type="transmembrane region" description="Helical" evidence="10">
    <location>
        <begin position="76"/>
        <end position="101"/>
    </location>
</feature>
<dbReference type="STRING" id="735517.SAMN05444272_1075"/>
<dbReference type="Pfam" id="PF00662">
    <property type="entry name" value="Proton_antipo_N"/>
    <property type="match status" value="1"/>
</dbReference>
<dbReference type="InterPro" id="IPR001750">
    <property type="entry name" value="ND/Mrp_TM"/>
</dbReference>
<feature type="transmembrane region" description="Helical" evidence="10">
    <location>
        <begin position="332"/>
        <end position="352"/>
    </location>
</feature>
<keyword evidence="2" id="KW-0813">Transport</keyword>
<evidence type="ECO:0000256" key="2">
    <source>
        <dbReference type="ARBA" id="ARBA00022448"/>
    </source>
</evidence>
<dbReference type="PRINTS" id="PR01434">
    <property type="entry name" value="NADHDHGNASE5"/>
</dbReference>
<dbReference type="GO" id="GO:0005886">
    <property type="term" value="C:plasma membrane"/>
    <property type="evidence" value="ECO:0007669"/>
    <property type="project" value="UniProtKB-SubCell"/>
</dbReference>
<dbReference type="GO" id="GO:0006811">
    <property type="term" value="P:monoatomic ion transport"/>
    <property type="evidence" value="ECO:0007669"/>
    <property type="project" value="UniProtKB-KW"/>
</dbReference>
<evidence type="ECO:0000313" key="16">
    <source>
        <dbReference type="Proteomes" id="UP000186002"/>
    </source>
</evidence>
<organism evidence="15 16">
    <name type="scientific">Roseibium suaedae</name>
    <dbReference type="NCBI Taxonomy" id="735517"/>
    <lineage>
        <taxon>Bacteria</taxon>
        <taxon>Pseudomonadati</taxon>
        <taxon>Pseudomonadota</taxon>
        <taxon>Alphaproteobacteria</taxon>
        <taxon>Hyphomicrobiales</taxon>
        <taxon>Stappiaceae</taxon>
        <taxon>Roseibium</taxon>
    </lineage>
</organism>
<feature type="transmembrane region" description="Helical" evidence="10">
    <location>
        <begin position="6"/>
        <end position="27"/>
    </location>
</feature>
<evidence type="ECO:0000256" key="9">
    <source>
        <dbReference type="RuleBase" id="RU000320"/>
    </source>
</evidence>
<protein>
    <submittedName>
        <fullName evidence="15">Multisubunit sodium/proton antiporter, MrpA subunit</fullName>
    </submittedName>
</protein>
<feature type="transmembrane region" description="Helical" evidence="10">
    <location>
        <begin position="632"/>
        <end position="650"/>
    </location>
</feature>
<keyword evidence="4" id="KW-1003">Cell membrane</keyword>
<evidence type="ECO:0000259" key="14">
    <source>
        <dbReference type="Pfam" id="PF20501"/>
    </source>
</evidence>
<feature type="transmembrane region" description="Helical" evidence="10">
    <location>
        <begin position="686"/>
        <end position="710"/>
    </location>
</feature>
<dbReference type="InterPro" id="IPR025383">
    <property type="entry name" value="MrpA_C/MbhD"/>
</dbReference>
<evidence type="ECO:0000259" key="12">
    <source>
        <dbReference type="Pfam" id="PF00662"/>
    </source>
</evidence>
<feature type="transmembrane region" description="Helical" evidence="10">
    <location>
        <begin position="34"/>
        <end position="56"/>
    </location>
</feature>
<feature type="transmembrane region" description="Helical" evidence="10">
    <location>
        <begin position="749"/>
        <end position="767"/>
    </location>
</feature>
<feature type="transmembrane region" description="Helical" evidence="10">
    <location>
        <begin position="408"/>
        <end position="434"/>
    </location>
</feature>
<dbReference type="Pfam" id="PF00361">
    <property type="entry name" value="Proton_antipo_M"/>
    <property type="match status" value="1"/>
</dbReference>
<comment type="subcellular location">
    <subcellularLocation>
        <location evidence="1">Cell membrane</location>
        <topology evidence="1">Multi-pass membrane protein</topology>
    </subcellularLocation>
    <subcellularLocation>
        <location evidence="9">Membrane</location>
        <topology evidence="9">Multi-pass membrane protein</topology>
    </subcellularLocation>
</comment>
<gene>
    <name evidence="15" type="ORF">SAMN05444272_1075</name>
</gene>
<dbReference type="InterPro" id="IPR046806">
    <property type="entry name" value="MrpA_C/MbhE"/>
</dbReference>
<dbReference type="InterPro" id="IPR001516">
    <property type="entry name" value="Proton_antipo_N"/>
</dbReference>
<evidence type="ECO:0000313" key="15">
    <source>
        <dbReference type="EMBL" id="SHL62584.1"/>
    </source>
</evidence>